<dbReference type="AlphaFoldDB" id="A0A0C1S054"/>
<sequence length="58" mass="7142">MSNESLRLIQIGHSNNKWIINITKNAFNKINHILEEDRSKDSWIFFEFLEIWMFRIFL</sequence>
<dbReference type="Proteomes" id="UP000054529">
    <property type="component" value="Unassembled WGS sequence"/>
</dbReference>
<reference evidence="1 2" key="1">
    <citation type="journal article" date="2014" name="G3 (Bethesda)">
        <title>Genome sequence of Candidatus Riesia pediculischaeffi, endosymbiont of chimpanzee lice, and genomic comparison of recently acquired endosymbionts from human and chimpanzee lice.</title>
        <authorList>
            <person name="Boyd B.M."/>
            <person name="Allen J.M."/>
            <person name="de Crecy-Lagard V."/>
            <person name="Reed D.L."/>
        </authorList>
    </citation>
    <scope>NUCLEOTIDE SEQUENCE [LARGE SCALE GENOMIC DNA]</scope>
    <source>
        <strain evidence="1 2">PTSU</strain>
    </source>
</reference>
<accession>A0A0C1S054</accession>
<evidence type="ECO:0000313" key="1">
    <source>
        <dbReference type="EMBL" id="KIE63942.1"/>
    </source>
</evidence>
<protein>
    <submittedName>
        <fullName evidence="1">Uncharacterized protein</fullName>
    </submittedName>
</protein>
<dbReference type="EMBL" id="AWXV01000004">
    <property type="protein sequence ID" value="KIE63942.1"/>
    <property type="molecule type" value="Genomic_DNA"/>
</dbReference>
<organism evidence="1 2">
    <name type="scientific">Candidatus Riesia pediculischaeffi PTSU</name>
    <dbReference type="NCBI Taxonomy" id="1401651"/>
    <lineage>
        <taxon>Bacteria</taxon>
        <taxon>Pseudomonadati</taxon>
        <taxon>Pseudomonadota</taxon>
        <taxon>Gammaproteobacteria</taxon>
        <taxon>Enterobacterales</taxon>
        <taxon>Enterobacteriaceae</taxon>
        <taxon>Candidatus Riesia</taxon>
    </lineage>
</organism>
<dbReference type="HOGENOM" id="CLU_2970900_0_0_6"/>
<evidence type="ECO:0000313" key="2">
    <source>
        <dbReference type="Proteomes" id="UP000054529"/>
    </source>
</evidence>
<gene>
    <name evidence="1" type="ORF">P689_122111</name>
</gene>
<name>A0A0C1S054_9ENTR</name>
<comment type="caution">
    <text evidence="1">The sequence shown here is derived from an EMBL/GenBank/DDBJ whole genome shotgun (WGS) entry which is preliminary data.</text>
</comment>
<proteinExistence type="predicted"/>